<evidence type="ECO:0000256" key="2">
    <source>
        <dbReference type="ARBA" id="ARBA00022454"/>
    </source>
</evidence>
<evidence type="ECO:0000256" key="12">
    <source>
        <dbReference type="SAM" id="MobiDB-lite"/>
    </source>
</evidence>
<evidence type="ECO:0000256" key="10">
    <source>
        <dbReference type="RuleBase" id="RU368072"/>
    </source>
</evidence>
<keyword evidence="2 10" id="KW-0158">Chromosome</keyword>
<evidence type="ECO:0000313" key="14">
    <source>
        <dbReference type="EMBL" id="KAK8846723.1"/>
    </source>
</evidence>
<feature type="coiled-coil region" evidence="11">
    <location>
        <begin position="374"/>
        <end position="446"/>
    </location>
</feature>
<feature type="domain" description="Kinetochore protein Ndc80 CH" evidence="13">
    <location>
        <begin position="107"/>
        <end position="251"/>
    </location>
</feature>
<evidence type="ECO:0000256" key="3">
    <source>
        <dbReference type="ARBA" id="ARBA00022618"/>
    </source>
</evidence>
<proteinExistence type="inferred from homology"/>
<dbReference type="AlphaFoldDB" id="A0AAW0YGF6"/>
<dbReference type="GeneID" id="92183068"/>
<dbReference type="Gene3D" id="1.20.5.300">
    <property type="match status" value="1"/>
</dbReference>
<dbReference type="PANTHER" id="PTHR10643:SF2">
    <property type="entry name" value="KINETOCHORE PROTEIN NDC80 HOMOLOG"/>
    <property type="match status" value="1"/>
</dbReference>
<dbReference type="GO" id="GO:0051301">
    <property type="term" value="P:cell division"/>
    <property type="evidence" value="ECO:0007669"/>
    <property type="project" value="UniProtKB-UniRule"/>
</dbReference>
<dbReference type="GO" id="GO:0031262">
    <property type="term" value="C:Ndc80 complex"/>
    <property type="evidence" value="ECO:0007669"/>
    <property type="project" value="UniProtKB-UniRule"/>
</dbReference>
<keyword evidence="4 10" id="KW-0498">Mitosis</keyword>
<feature type="coiled-coil region" evidence="11">
    <location>
        <begin position="548"/>
        <end position="600"/>
    </location>
</feature>
<protein>
    <recommendedName>
        <fullName evidence="10">Kinetochore protein NDC80</fullName>
    </recommendedName>
</protein>
<evidence type="ECO:0000313" key="15">
    <source>
        <dbReference type="Proteomes" id="UP001388673"/>
    </source>
</evidence>
<dbReference type="InterPro" id="IPR055260">
    <property type="entry name" value="Ndc80_CH"/>
</dbReference>
<feature type="region of interest" description="Disordered" evidence="12">
    <location>
        <begin position="87"/>
        <end position="114"/>
    </location>
</feature>
<feature type="region of interest" description="Disordered" evidence="12">
    <location>
        <begin position="1"/>
        <end position="40"/>
    </location>
</feature>
<reference evidence="14 15" key="1">
    <citation type="journal article" date="2024" name="bioRxiv">
        <title>Comparative genomics of Cryptococcus and Kwoniella reveals pathogenesis evolution and contrasting karyotype dynamics via intercentromeric recombination or chromosome fusion.</title>
        <authorList>
            <person name="Coelho M.A."/>
            <person name="David-Palma M."/>
            <person name="Shea T."/>
            <person name="Bowers K."/>
            <person name="McGinley-Smith S."/>
            <person name="Mohammad A.W."/>
            <person name="Gnirke A."/>
            <person name="Yurkov A.M."/>
            <person name="Nowrousian M."/>
            <person name="Sun S."/>
            <person name="Cuomo C.A."/>
            <person name="Heitman J."/>
        </authorList>
    </citation>
    <scope>NUCLEOTIDE SEQUENCE [LARGE SCALE GENOMIC DNA]</scope>
    <source>
        <strain evidence="14 15">CBS 13917</strain>
    </source>
</reference>
<name>A0AAW0YGF6_9TREE</name>
<evidence type="ECO:0000256" key="11">
    <source>
        <dbReference type="SAM" id="Coils"/>
    </source>
</evidence>
<dbReference type="InterPro" id="IPR038273">
    <property type="entry name" value="Ndc80_sf"/>
</dbReference>
<evidence type="ECO:0000256" key="1">
    <source>
        <dbReference type="ARBA" id="ARBA00007050"/>
    </source>
</evidence>
<dbReference type="KEGG" id="kne:92183068"/>
<comment type="subcellular location">
    <subcellularLocation>
        <location evidence="10">Chromosome</location>
        <location evidence="10">Centromere</location>
        <location evidence="10">Kinetochore</location>
    </subcellularLocation>
    <subcellularLocation>
        <location evidence="10">Nucleus</location>
    </subcellularLocation>
</comment>
<keyword evidence="5 10" id="KW-0995">Kinetochore</keyword>
<dbReference type="GO" id="GO:0005634">
    <property type="term" value="C:nucleus"/>
    <property type="evidence" value="ECO:0007669"/>
    <property type="project" value="UniProtKB-SubCell"/>
</dbReference>
<dbReference type="PANTHER" id="PTHR10643">
    <property type="entry name" value="KINETOCHORE PROTEIN NDC80"/>
    <property type="match status" value="1"/>
</dbReference>
<dbReference type="Proteomes" id="UP001388673">
    <property type="component" value="Unassembled WGS sequence"/>
</dbReference>
<feature type="compositionally biased region" description="Low complexity" evidence="12">
    <location>
        <begin position="100"/>
        <end position="114"/>
    </location>
</feature>
<evidence type="ECO:0000256" key="7">
    <source>
        <dbReference type="ARBA" id="ARBA00023242"/>
    </source>
</evidence>
<dbReference type="Pfam" id="PF03801">
    <property type="entry name" value="Ndc80_HEC"/>
    <property type="match status" value="1"/>
</dbReference>
<feature type="compositionally biased region" description="Low complexity" evidence="12">
    <location>
        <begin position="18"/>
        <end position="28"/>
    </location>
</feature>
<comment type="function">
    <text evidence="10">Acts as a component of the essential kinetochore-associated NDC80 complex, which is required for chromosome segregation and spindle checkpoint activity.</text>
</comment>
<dbReference type="InterPro" id="IPR005550">
    <property type="entry name" value="Kinetochore_Ndc80"/>
</dbReference>
<comment type="similarity">
    <text evidence="1 10">Belongs to the NDC80/HEC1 family.</text>
</comment>
<dbReference type="GO" id="GO:0051315">
    <property type="term" value="P:attachment of mitotic spindle microtubules to kinetochore"/>
    <property type="evidence" value="ECO:0007669"/>
    <property type="project" value="UniProtKB-UniRule"/>
</dbReference>
<evidence type="ECO:0000256" key="6">
    <source>
        <dbReference type="ARBA" id="ARBA00023054"/>
    </source>
</evidence>
<comment type="caution">
    <text evidence="14">The sequence shown here is derived from an EMBL/GenBank/DDBJ whole genome shotgun (WGS) entry which is preliminary data.</text>
</comment>
<organism evidence="14 15">
    <name type="scientific">Kwoniella newhampshirensis</name>
    <dbReference type="NCBI Taxonomy" id="1651941"/>
    <lineage>
        <taxon>Eukaryota</taxon>
        <taxon>Fungi</taxon>
        <taxon>Dikarya</taxon>
        <taxon>Basidiomycota</taxon>
        <taxon>Agaricomycotina</taxon>
        <taxon>Tremellomycetes</taxon>
        <taxon>Tremellales</taxon>
        <taxon>Cryptococcaceae</taxon>
        <taxon>Kwoniella</taxon>
    </lineage>
</organism>
<evidence type="ECO:0000256" key="8">
    <source>
        <dbReference type="ARBA" id="ARBA00023306"/>
    </source>
</evidence>
<keyword evidence="7 10" id="KW-0539">Nucleus</keyword>
<dbReference type="EMBL" id="JBCAWK010000011">
    <property type="protein sequence ID" value="KAK8846723.1"/>
    <property type="molecule type" value="Genomic_DNA"/>
</dbReference>
<keyword evidence="9 10" id="KW-0137">Centromere</keyword>
<evidence type="ECO:0000259" key="13">
    <source>
        <dbReference type="Pfam" id="PF03801"/>
    </source>
</evidence>
<evidence type="ECO:0000256" key="4">
    <source>
        <dbReference type="ARBA" id="ARBA00022776"/>
    </source>
</evidence>
<accession>A0AAW0YGF6</accession>
<dbReference type="Gene3D" id="1.10.418.30">
    <property type="entry name" value="Ncd80 complex, Ncd80 subunit"/>
    <property type="match status" value="1"/>
</dbReference>
<evidence type="ECO:0000256" key="5">
    <source>
        <dbReference type="ARBA" id="ARBA00022838"/>
    </source>
</evidence>
<sequence length="672" mass="74711">MDPRRGTLAAEGPLGNALPSSSIPLPSSAVKKPATRLGAPRPSMAISHSQVLPTTYQSSHPNVSRKAAIMGGRGGENRDSIASAARGDAGVYGRTPQAARSLPSSVRRSSVFPSTNHSRASLAPGLYSSVAFKDSRPLRDKAFQTNCMRNVSDYLVNARYPGSITPKTFISPTSKEFQSILRFLVNDLIDPGMTWGKKFEDDALAVLKDLRYPGLESISKTAFTAPGAPQSWPGMLAMLNWLVELCKALENWSDPNCISDPLLMSAKDLPLDHPNLEDRLLWDFSSKTYSQWFDGGAEEFPDAEQELADIYDRMTATTIEECAKLEITAQKRNVELQQLHAQEPPLKKLEDEYVQLMSDKTKFIAFIDLHRQKAEKTRQAIAKIRTAVNNQNQELEAHRAELHRIEQAVAVQNLSPDEVNRMNHERESLTRNLDDLRNKIAEASQFAYDQEMLVTKSMDRFETLMADYTAFAHQIGTIHPISDDAPSGPGEVDFAIDLDLGVEDLEEVKMAGAKLRSSIWHGLQAYRETFRQQALELSNVSIVLDDQFDRLGQKVERQKEEVGNLEVRLKVVHEQAEDAQSQLTSENADTNKIIAQLEAEVTNMLAASQQGVLATQSQLESTRIAFKELRHKTALLQDSVVTEVGSHIDVIIKAKEHATNSLRSIRTLAETQ</sequence>
<dbReference type="RefSeq" id="XP_066800673.1">
    <property type="nucleotide sequence ID" value="XM_066948900.1"/>
</dbReference>
<keyword evidence="3 10" id="KW-0132">Cell division</keyword>
<keyword evidence="15" id="KW-1185">Reference proteome</keyword>
<gene>
    <name evidence="14" type="ORF">IAR55_005810</name>
</gene>
<evidence type="ECO:0000256" key="9">
    <source>
        <dbReference type="ARBA" id="ARBA00023328"/>
    </source>
</evidence>
<comment type="subunit">
    <text evidence="10">Component of the NDC80 complex.</text>
</comment>
<keyword evidence="8 10" id="KW-0131">Cell cycle</keyword>
<keyword evidence="6 11" id="KW-0175">Coiled coil</keyword>